<dbReference type="InterPro" id="IPR004839">
    <property type="entry name" value="Aminotransferase_I/II_large"/>
</dbReference>
<keyword evidence="5" id="KW-0663">Pyridoxal phosphate</keyword>
<dbReference type="InterPro" id="IPR015421">
    <property type="entry name" value="PyrdxlP-dep_Trfase_major"/>
</dbReference>
<dbReference type="FunFam" id="3.40.640.10:FF:000024">
    <property type="entry name" value="Kynurenine--oxoglutarate transaminase 3"/>
    <property type="match status" value="1"/>
</dbReference>
<comment type="similarity">
    <text evidence="2">Belongs to the class-I pyridoxal-phosphate-dependent aminotransferase family.</text>
</comment>
<dbReference type="RefSeq" id="XP_024773194.1">
    <property type="nucleotide sequence ID" value="XM_024917367.1"/>
</dbReference>
<evidence type="ECO:0000256" key="1">
    <source>
        <dbReference type="ARBA" id="ARBA00001933"/>
    </source>
</evidence>
<reference evidence="7 8" key="1">
    <citation type="submission" date="2016-07" db="EMBL/GenBank/DDBJ databases">
        <title>Multiple horizontal gene transfer events from other fungi enriched the ability of initially mycotrophic Trichoderma (Ascomycota) to feed on dead plant biomass.</title>
        <authorList>
            <consortium name="DOE Joint Genome Institute"/>
            <person name="Aerts A."/>
            <person name="Atanasova L."/>
            <person name="Chenthamara K."/>
            <person name="Zhang J."/>
            <person name="Grujic M."/>
            <person name="Henrissat B."/>
            <person name="Kuo A."/>
            <person name="Salamov A."/>
            <person name="Lipzen A."/>
            <person name="Labutti K."/>
            <person name="Barry K."/>
            <person name="Miao Y."/>
            <person name="Rahimi M.J."/>
            <person name="Shen Q."/>
            <person name="Grigoriev I.V."/>
            <person name="Kubicek C.P."/>
            <person name="Druzhinina I.S."/>
        </authorList>
    </citation>
    <scope>NUCLEOTIDE SEQUENCE [LARGE SCALE GENOMIC DNA]</scope>
    <source>
        <strain evidence="7 8">CBS 226.95</strain>
    </source>
</reference>
<protein>
    <recommendedName>
        <fullName evidence="6">Aminotransferase class I/classII large domain-containing protein</fullName>
    </recommendedName>
</protein>
<dbReference type="PANTHER" id="PTHR43807">
    <property type="entry name" value="FI04487P"/>
    <property type="match status" value="1"/>
</dbReference>
<dbReference type="GeneID" id="36625936"/>
<organism evidence="7 8">
    <name type="scientific">Trichoderma harzianum CBS 226.95</name>
    <dbReference type="NCBI Taxonomy" id="983964"/>
    <lineage>
        <taxon>Eukaryota</taxon>
        <taxon>Fungi</taxon>
        <taxon>Dikarya</taxon>
        <taxon>Ascomycota</taxon>
        <taxon>Pezizomycotina</taxon>
        <taxon>Sordariomycetes</taxon>
        <taxon>Hypocreomycetidae</taxon>
        <taxon>Hypocreales</taxon>
        <taxon>Hypocreaceae</taxon>
        <taxon>Trichoderma</taxon>
    </lineage>
</organism>
<evidence type="ECO:0000313" key="8">
    <source>
        <dbReference type="Proteomes" id="UP000241690"/>
    </source>
</evidence>
<dbReference type="Gene3D" id="3.40.640.10">
    <property type="entry name" value="Type I PLP-dependent aspartate aminotransferase-like (Major domain)"/>
    <property type="match status" value="1"/>
</dbReference>
<evidence type="ECO:0000256" key="5">
    <source>
        <dbReference type="ARBA" id="ARBA00022898"/>
    </source>
</evidence>
<dbReference type="InterPro" id="IPR015422">
    <property type="entry name" value="PyrdxlP-dep_Trfase_small"/>
</dbReference>
<evidence type="ECO:0000259" key="6">
    <source>
        <dbReference type="Pfam" id="PF00155"/>
    </source>
</evidence>
<feature type="domain" description="Aminotransferase class I/classII large" evidence="6">
    <location>
        <begin position="27"/>
        <end position="374"/>
    </location>
</feature>
<dbReference type="GO" id="GO:0030170">
    <property type="term" value="F:pyridoxal phosphate binding"/>
    <property type="evidence" value="ECO:0007669"/>
    <property type="project" value="InterPro"/>
</dbReference>
<evidence type="ECO:0000256" key="4">
    <source>
        <dbReference type="ARBA" id="ARBA00022679"/>
    </source>
</evidence>
<gene>
    <name evidence="7" type="ORF">M431DRAFT_495490</name>
</gene>
<dbReference type="Gene3D" id="3.90.1150.10">
    <property type="entry name" value="Aspartate Aminotransferase, domain 1"/>
    <property type="match status" value="1"/>
</dbReference>
<dbReference type="STRING" id="983964.A0A2T4A8Y0"/>
<dbReference type="Proteomes" id="UP000241690">
    <property type="component" value="Unassembled WGS sequence"/>
</dbReference>
<dbReference type="EMBL" id="KZ679681">
    <property type="protein sequence ID" value="PTB53517.1"/>
    <property type="molecule type" value="Genomic_DNA"/>
</dbReference>
<evidence type="ECO:0000256" key="3">
    <source>
        <dbReference type="ARBA" id="ARBA00022576"/>
    </source>
</evidence>
<evidence type="ECO:0000256" key="2">
    <source>
        <dbReference type="ARBA" id="ARBA00007441"/>
    </source>
</evidence>
<name>A0A2T4A8Y0_TRIHA</name>
<dbReference type="InterPro" id="IPR015424">
    <property type="entry name" value="PyrdxlP-dep_Trfase"/>
</dbReference>
<dbReference type="CDD" id="cd00609">
    <property type="entry name" value="AAT_like"/>
    <property type="match status" value="1"/>
</dbReference>
<dbReference type="InterPro" id="IPR051326">
    <property type="entry name" value="Kynurenine-oxoglutarate_AT"/>
</dbReference>
<keyword evidence="3" id="KW-0032">Aminotransferase</keyword>
<evidence type="ECO:0000313" key="7">
    <source>
        <dbReference type="EMBL" id="PTB53517.1"/>
    </source>
</evidence>
<dbReference type="PANTHER" id="PTHR43807:SF20">
    <property type="entry name" value="FI04487P"/>
    <property type="match status" value="1"/>
</dbReference>
<keyword evidence="8" id="KW-1185">Reference proteome</keyword>
<dbReference type="AlphaFoldDB" id="A0A2T4A8Y0"/>
<keyword evidence="4" id="KW-0808">Transferase</keyword>
<comment type="cofactor">
    <cofactor evidence="1">
        <name>pyridoxal 5'-phosphate</name>
        <dbReference type="ChEBI" id="CHEBI:597326"/>
    </cofactor>
</comment>
<proteinExistence type="inferred from homology"/>
<sequence>MASNWKSLKPAERVAIQQQDVWSMINEAAAESVANMGQGFFNYNPPGCSSLRKSIAREYSLSFNRELDPDTEVTVTTGAHEGILCALMAFISRGDEVILFEPFFDQYISNIEMPGGIIRYVPLSAPQENTLRTSSAEWTIDFKKLNDSFNERTKMIIINSPLNPVGKIFSRKVLETIASLCIKHDVLILSDEVYDRLCYVPFTRTATLSEDFFSHTLTVGSAGKAFQTTGWRIGYLVGPDHLIRYVAAAHTRICYSSVSPLQEAVAVRFWDYSQREMKRKLDIFIQVFDELKIPYSYPEGGYFVLANMASIKLPEDYPFPLHISSRPRDFKIAYFLIRELGVAAIPVSEFYKEQTTVAATNYLRFAVCKTDEVLVQAKAKLQQLKKYMV</sequence>
<dbReference type="Pfam" id="PF00155">
    <property type="entry name" value="Aminotran_1_2"/>
    <property type="match status" value="1"/>
</dbReference>
<dbReference type="GO" id="GO:0016212">
    <property type="term" value="F:kynurenine-oxoglutarate transaminase activity"/>
    <property type="evidence" value="ECO:0007669"/>
    <property type="project" value="TreeGrafter"/>
</dbReference>
<accession>A0A2T4A8Y0</accession>
<dbReference type="SUPFAM" id="SSF53383">
    <property type="entry name" value="PLP-dependent transferases"/>
    <property type="match status" value="1"/>
</dbReference>
<dbReference type="GO" id="GO:0005739">
    <property type="term" value="C:mitochondrion"/>
    <property type="evidence" value="ECO:0007669"/>
    <property type="project" value="TreeGrafter"/>
</dbReference>